<dbReference type="RefSeq" id="WP_158739859.1">
    <property type="nucleotide sequence ID" value="NZ_JAFBEP010000001.1"/>
</dbReference>
<accession>A0A7C8HIY5</accession>
<name>A0A7C8HIY5_9FIRM</name>
<comment type="caution">
    <text evidence="2">The sequence shown here is derived from an EMBL/GenBank/DDBJ whole genome shotgun (WGS) entry which is preliminary data.</text>
</comment>
<dbReference type="Pfam" id="PF06695">
    <property type="entry name" value="Sm_multidrug_ex"/>
    <property type="match status" value="1"/>
</dbReference>
<gene>
    <name evidence="2" type="ORF">GND95_05560</name>
</gene>
<dbReference type="PANTHER" id="PTHR36007:SF2">
    <property type="entry name" value="TRANSPORT PROTEIN-RELATED"/>
    <property type="match status" value="1"/>
</dbReference>
<proteinExistence type="predicted"/>
<dbReference type="AlphaFoldDB" id="A0A7C8HIY5"/>
<organism evidence="2 3">
    <name type="scientific">Defluviitalea raffinosedens</name>
    <dbReference type="NCBI Taxonomy" id="1450156"/>
    <lineage>
        <taxon>Bacteria</taxon>
        <taxon>Bacillati</taxon>
        <taxon>Bacillota</taxon>
        <taxon>Clostridia</taxon>
        <taxon>Lachnospirales</taxon>
        <taxon>Defluviitaleaceae</taxon>
        <taxon>Defluviitalea</taxon>
    </lineage>
</organism>
<keyword evidence="1" id="KW-0472">Membrane</keyword>
<dbReference type="InterPro" id="IPR009577">
    <property type="entry name" value="Sm_multidrug_ex"/>
</dbReference>
<dbReference type="PANTHER" id="PTHR36007">
    <property type="entry name" value="TRANSPORT PROTEIN-RELATED"/>
    <property type="match status" value="1"/>
</dbReference>
<dbReference type="Proteomes" id="UP000483018">
    <property type="component" value="Unassembled WGS sequence"/>
</dbReference>
<dbReference type="EMBL" id="WSLF01000003">
    <property type="protein sequence ID" value="KAE9635612.1"/>
    <property type="molecule type" value="Genomic_DNA"/>
</dbReference>
<reference evidence="2 3" key="1">
    <citation type="submission" date="2019-12" db="EMBL/GenBank/DDBJ databases">
        <title>Defluviitalea raffinosedens, isolated from a biogas fermenter, genome sequencing and characterization.</title>
        <authorList>
            <person name="Rettenmaier R."/>
            <person name="Schneider M."/>
            <person name="Neuhaus K."/>
            <person name="Liebl W."/>
            <person name="Zverlov V."/>
        </authorList>
    </citation>
    <scope>NUCLEOTIDE SEQUENCE [LARGE SCALE GENOMIC DNA]</scope>
    <source>
        <strain evidence="2 3">249c-K6</strain>
    </source>
</reference>
<evidence type="ECO:0000256" key="1">
    <source>
        <dbReference type="SAM" id="Phobius"/>
    </source>
</evidence>
<evidence type="ECO:0000313" key="3">
    <source>
        <dbReference type="Proteomes" id="UP000483018"/>
    </source>
</evidence>
<keyword evidence="1" id="KW-0812">Transmembrane</keyword>
<keyword evidence="1" id="KW-1133">Transmembrane helix</keyword>
<protein>
    <submittedName>
        <fullName evidence="2">Ligand-binding protein SH3</fullName>
    </submittedName>
</protein>
<evidence type="ECO:0000313" key="2">
    <source>
        <dbReference type="EMBL" id="KAE9635612.1"/>
    </source>
</evidence>
<sequence>MNFISKEWMTLFIAAIPILEQKAAIPYGIIRGIGFWEVYILTLIGAILPCPIIILFVNKSFAILKKFKWLRPMIEWIENRTMKKSKNIVKYELLGLFLFVAIPLPGTGVWTGSLAASFLHLEFKKAFLAVSGGAAVSGLIIAILSYGVGILF</sequence>
<feature type="transmembrane region" description="Helical" evidence="1">
    <location>
        <begin position="33"/>
        <end position="57"/>
    </location>
</feature>
<dbReference type="OrthoDB" id="360192at2"/>
<keyword evidence="3" id="KW-1185">Reference proteome</keyword>
<feature type="transmembrane region" description="Helical" evidence="1">
    <location>
        <begin position="126"/>
        <end position="151"/>
    </location>
</feature>
<feature type="transmembrane region" description="Helical" evidence="1">
    <location>
        <begin position="88"/>
        <end position="106"/>
    </location>
</feature>